<organism evidence="3 4">
    <name type="scientific">Mesoplasma lactucae ATCC 49193</name>
    <dbReference type="NCBI Taxonomy" id="81460"/>
    <lineage>
        <taxon>Bacteria</taxon>
        <taxon>Bacillati</taxon>
        <taxon>Mycoplasmatota</taxon>
        <taxon>Mollicutes</taxon>
        <taxon>Entomoplasmatales</taxon>
        <taxon>Entomoplasmataceae</taxon>
        <taxon>Mesoplasma</taxon>
    </lineage>
</organism>
<feature type="region of interest" description="Disordered" evidence="1">
    <location>
        <begin position="220"/>
        <end position="250"/>
    </location>
</feature>
<dbReference type="Proteomes" id="UP000232227">
    <property type="component" value="Chromosome"/>
</dbReference>
<name>A0A291IQQ7_9MOLU</name>
<gene>
    <name evidence="3" type="ORF">CP520_00630</name>
</gene>
<keyword evidence="2" id="KW-1133">Transmembrane helix</keyword>
<sequence>MLSNILMSDKGFAKGRLTVNGTENTQFLILGVVLAVVWALLTGMVLFYLYKFKKVQAKEKLYGKPMLFTTLGLGLVVLLMWILILAFWSKPESIFKNADKAYSALIAVTVIGFVALAVAVVLLWVKLPDYGIAFTDDEILFLGESIPYNKITKIVKDTKTGNVYVNYLQGKRAHKKQKFSSTSVFGQFVLANAEITGHKVSEEDELKYFKSLANADAKAEKEHDAEVSRKVQEQSSKPKTTKDENKKDNK</sequence>
<feature type="transmembrane region" description="Helical" evidence="2">
    <location>
        <begin position="27"/>
        <end position="50"/>
    </location>
</feature>
<reference evidence="3 4" key="1">
    <citation type="submission" date="2017-09" db="EMBL/GenBank/DDBJ databases">
        <title>SPAdes assembly of the Mesoplasma lactucae genome.</title>
        <authorList>
            <person name="Knight T.F."/>
            <person name="Rubinstein R."/>
            <person name="Citino T."/>
        </authorList>
    </citation>
    <scope>NUCLEOTIDE SEQUENCE [LARGE SCALE GENOMIC DNA]</scope>
    <source>
        <strain evidence="3 4">831-C4</strain>
    </source>
</reference>
<evidence type="ECO:0000256" key="1">
    <source>
        <dbReference type="SAM" id="MobiDB-lite"/>
    </source>
</evidence>
<evidence type="ECO:0000313" key="4">
    <source>
        <dbReference type="Proteomes" id="UP000232227"/>
    </source>
</evidence>
<keyword evidence="2" id="KW-0472">Membrane</keyword>
<dbReference type="EMBL" id="CP023668">
    <property type="protein sequence ID" value="ATG97265.1"/>
    <property type="molecule type" value="Genomic_DNA"/>
</dbReference>
<proteinExistence type="predicted"/>
<accession>A0A291IQQ7</accession>
<evidence type="ECO:0000313" key="3">
    <source>
        <dbReference type="EMBL" id="ATG97265.1"/>
    </source>
</evidence>
<keyword evidence="4" id="KW-1185">Reference proteome</keyword>
<dbReference type="OrthoDB" id="389702at2"/>
<feature type="compositionally biased region" description="Basic and acidic residues" evidence="1">
    <location>
        <begin position="220"/>
        <end position="232"/>
    </location>
</feature>
<feature type="compositionally biased region" description="Basic and acidic residues" evidence="1">
    <location>
        <begin position="240"/>
        <end position="250"/>
    </location>
</feature>
<protein>
    <submittedName>
        <fullName evidence="3">Uncharacterized protein</fullName>
    </submittedName>
</protein>
<feature type="transmembrane region" description="Helical" evidence="2">
    <location>
        <begin position="71"/>
        <end position="89"/>
    </location>
</feature>
<evidence type="ECO:0000256" key="2">
    <source>
        <dbReference type="SAM" id="Phobius"/>
    </source>
</evidence>
<keyword evidence="2" id="KW-0812">Transmembrane</keyword>
<feature type="transmembrane region" description="Helical" evidence="2">
    <location>
        <begin position="101"/>
        <end position="125"/>
    </location>
</feature>
<dbReference type="KEGG" id="mlac:CP520_00630"/>
<dbReference type="AlphaFoldDB" id="A0A291IQQ7"/>
<dbReference type="RefSeq" id="WP_096862553.1">
    <property type="nucleotide sequence ID" value="NZ_CP024967.1"/>
</dbReference>